<gene>
    <name evidence="2" type="ORF">THAOC_31744</name>
</gene>
<feature type="compositionally biased region" description="Basic and acidic residues" evidence="1">
    <location>
        <begin position="274"/>
        <end position="283"/>
    </location>
</feature>
<sequence>MVLSRRDVLIEVISNGKIERIFADALVPAGKNLAEVSGECLVVEDTDVSSSSFAQKILVAGTEDEDAASRVALHAKKELASAIMVTREPRAYVASSTPSFLISEGELDKFVTGAEVATWSITTSYEGVDATLSVCNEKDRELSRCEWRSKLFSSVSMTPRICEELGFLSIQRVTFFRHGGSGDIVSFGSEDVSGKICLAELASGGDLVKVLKLATEKGAKVLFYYDGRHSIDLRGMALTLPVVHLEHQHYEDMKISGVLSDVGTGWGISFAFKENSRTPHKPDPPPSGGQQQHLGGRRLDDPAPRRSNPTTPVIKQATRPTRPKSTQPKSPGFLENAWKKTTSFLGYYRPESKSEFDAIAKHGLAWMYEGRPYESYNEAKRILDRIRGLDKKENKEAELKELLTAIKDTVSAPDFVGDVLFLYWCSHVHGLLKDNRMREQDNALIDKMIAVVASMQISSDWPRLAKEFGGSKKKMDTLMTRLTERLANSQRTISSNTSFVTNAIWVRSYHCDSLSDGIWLCLNRITSLQCISKHREVLSRFMQQAPLNTLLISTARSIEEVVDSFGKDDEVQVFGAKVFKDLERLNSEYQWPKRGHAVDMSDTRGLEVLYLISKLTISGVVTKSTRSNIRSIVKKIAERASYESTKSFYGLEALFEHAGVDGAIHDLLLDEIYISIRVCLQLSSPAPKDASFLIRSKLSYLLRRDKSSLEYLARYAGGVSRQKEYTERSALELFDDICNFAVQYGLAKEELWSFVSELQNEMGNCIRASEDKVRFATSAFKVAADRRDIFVVDGLPLTCMMSFARTIILETGIASEVRRDASMLNRIVVPAD</sequence>
<organism evidence="2 3">
    <name type="scientific">Thalassiosira oceanica</name>
    <name type="common">Marine diatom</name>
    <dbReference type="NCBI Taxonomy" id="159749"/>
    <lineage>
        <taxon>Eukaryota</taxon>
        <taxon>Sar</taxon>
        <taxon>Stramenopiles</taxon>
        <taxon>Ochrophyta</taxon>
        <taxon>Bacillariophyta</taxon>
        <taxon>Coscinodiscophyceae</taxon>
        <taxon>Thalassiosirophycidae</taxon>
        <taxon>Thalassiosirales</taxon>
        <taxon>Thalassiosiraceae</taxon>
        <taxon>Thalassiosira</taxon>
    </lineage>
</organism>
<keyword evidence="3" id="KW-1185">Reference proteome</keyword>
<dbReference type="Proteomes" id="UP000266841">
    <property type="component" value="Unassembled WGS sequence"/>
</dbReference>
<name>K0RKE6_THAOC</name>
<reference evidence="2 3" key="1">
    <citation type="journal article" date="2012" name="Genome Biol.">
        <title>Genome and low-iron response of an oceanic diatom adapted to chronic iron limitation.</title>
        <authorList>
            <person name="Lommer M."/>
            <person name="Specht M."/>
            <person name="Roy A.S."/>
            <person name="Kraemer L."/>
            <person name="Andreson R."/>
            <person name="Gutowska M.A."/>
            <person name="Wolf J."/>
            <person name="Bergner S.V."/>
            <person name="Schilhabel M.B."/>
            <person name="Klostermeier U.C."/>
            <person name="Beiko R.G."/>
            <person name="Rosenstiel P."/>
            <person name="Hippler M."/>
            <person name="Laroche J."/>
        </authorList>
    </citation>
    <scope>NUCLEOTIDE SEQUENCE [LARGE SCALE GENOMIC DNA]</scope>
    <source>
        <strain evidence="2 3">CCMP1005</strain>
    </source>
</reference>
<dbReference type="EMBL" id="AGNL01044852">
    <property type="protein sequence ID" value="EJK49386.1"/>
    <property type="molecule type" value="Genomic_DNA"/>
</dbReference>
<evidence type="ECO:0000256" key="1">
    <source>
        <dbReference type="SAM" id="MobiDB-lite"/>
    </source>
</evidence>
<protein>
    <submittedName>
        <fullName evidence="2">Uncharacterized protein</fullName>
    </submittedName>
</protein>
<evidence type="ECO:0000313" key="3">
    <source>
        <dbReference type="Proteomes" id="UP000266841"/>
    </source>
</evidence>
<evidence type="ECO:0000313" key="2">
    <source>
        <dbReference type="EMBL" id="EJK49386.1"/>
    </source>
</evidence>
<dbReference type="AlphaFoldDB" id="K0RKE6"/>
<proteinExistence type="predicted"/>
<feature type="region of interest" description="Disordered" evidence="1">
    <location>
        <begin position="274"/>
        <end position="334"/>
    </location>
</feature>
<comment type="caution">
    <text evidence="2">The sequence shown here is derived from an EMBL/GenBank/DDBJ whole genome shotgun (WGS) entry which is preliminary data.</text>
</comment>
<accession>K0RKE6</accession>
<feature type="non-terminal residue" evidence="2">
    <location>
        <position position="832"/>
    </location>
</feature>